<dbReference type="PANTHER" id="PTHR43025">
    <property type="entry name" value="MONOGALACTOSYLDIACYLGLYCEROL SYNTHASE"/>
    <property type="match status" value="1"/>
</dbReference>
<proteinExistence type="predicted"/>
<accession>A0ABW5Y2R1</accession>
<name>A0ABW5Y2R1_9BACL</name>
<dbReference type="RefSeq" id="WP_380148257.1">
    <property type="nucleotide sequence ID" value="NZ_JBHUOR010000122.1"/>
</dbReference>
<dbReference type="SUPFAM" id="SSF53756">
    <property type="entry name" value="UDP-Glycosyltransferase/glycogen phosphorylase"/>
    <property type="match status" value="1"/>
</dbReference>
<dbReference type="EMBL" id="JBHUOR010000122">
    <property type="protein sequence ID" value="MFD2869603.1"/>
    <property type="molecule type" value="Genomic_DNA"/>
</dbReference>
<evidence type="ECO:0000313" key="2">
    <source>
        <dbReference type="Proteomes" id="UP001597568"/>
    </source>
</evidence>
<protein>
    <recommendedName>
        <fullName evidence="3">Processive diacylglycerol glucosyltransferase</fullName>
    </recommendedName>
</protein>
<sequence length="192" mass="21804">MGFKSHQILVSGIPVHPRIVKTIARTVSQQPHILIAGGNLGLIDKHVITQLQNSTMRFSILCGDNKKLYDVITSWHLPNVEPLRYITSRDEMNALYDKVDALLSKPGGVTVSEALMKKLPLFSNYALPGQERLNLTYLTQHNLIFEVSGPNMLQQIQEVLENSEQMLRFQQAVQTYYQQLGILNTERQYVAQ</sequence>
<dbReference type="Proteomes" id="UP001597568">
    <property type="component" value="Unassembled WGS sequence"/>
</dbReference>
<evidence type="ECO:0000313" key="1">
    <source>
        <dbReference type="EMBL" id="MFD2869603.1"/>
    </source>
</evidence>
<comment type="caution">
    <text evidence="1">The sequence shown here is derived from an EMBL/GenBank/DDBJ whole genome shotgun (WGS) entry which is preliminary data.</text>
</comment>
<organism evidence="1 2">
    <name type="scientific">Kurthia populi</name>
    <dbReference type="NCBI Taxonomy" id="1562132"/>
    <lineage>
        <taxon>Bacteria</taxon>
        <taxon>Bacillati</taxon>
        <taxon>Bacillota</taxon>
        <taxon>Bacilli</taxon>
        <taxon>Bacillales</taxon>
        <taxon>Caryophanaceae</taxon>
        <taxon>Kurthia</taxon>
    </lineage>
</organism>
<dbReference type="Gene3D" id="3.40.50.2000">
    <property type="entry name" value="Glycogen Phosphorylase B"/>
    <property type="match status" value="1"/>
</dbReference>
<dbReference type="PANTHER" id="PTHR43025:SF3">
    <property type="entry name" value="MONOGALACTOSYLDIACYLGLYCEROL SYNTHASE 1, CHLOROPLASTIC"/>
    <property type="match status" value="1"/>
</dbReference>
<evidence type="ECO:0008006" key="3">
    <source>
        <dbReference type="Google" id="ProtNLM"/>
    </source>
</evidence>
<gene>
    <name evidence="1" type="ORF">ACFSY7_13995</name>
</gene>
<reference evidence="2" key="1">
    <citation type="journal article" date="2019" name="Int. J. Syst. Evol. Microbiol.">
        <title>The Global Catalogue of Microorganisms (GCM) 10K type strain sequencing project: providing services to taxonomists for standard genome sequencing and annotation.</title>
        <authorList>
            <consortium name="The Broad Institute Genomics Platform"/>
            <consortium name="The Broad Institute Genome Sequencing Center for Infectious Disease"/>
            <person name="Wu L."/>
            <person name="Ma J."/>
        </authorList>
    </citation>
    <scope>NUCLEOTIDE SEQUENCE [LARGE SCALE GENOMIC DNA]</scope>
    <source>
        <strain evidence="2">KCTC 33522</strain>
    </source>
</reference>
<keyword evidence="2" id="KW-1185">Reference proteome</keyword>
<dbReference type="InterPro" id="IPR050519">
    <property type="entry name" value="Glycosyltransf_28_UgtP"/>
</dbReference>